<evidence type="ECO:0000256" key="3">
    <source>
        <dbReference type="ARBA" id="ARBA00023163"/>
    </source>
</evidence>
<keyword evidence="2" id="KW-0238">DNA-binding</keyword>
<proteinExistence type="predicted"/>
<dbReference type="AlphaFoldDB" id="A0A517DZD6"/>
<dbReference type="InterPro" id="IPR036390">
    <property type="entry name" value="WH_DNA-bd_sf"/>
</dbReference>
<dbReference type="Gene3D" id="1.10.10.10">
    <property type="entry name" value="Winged helix-like DNA-binding domain superfamily/Winged helix DNA-binding domain"/>
    <property type="match status" value="1"/>
</dbReference>
<protein>
    <submittedName>
        <fullName evidence="5">HxlR-like helix-turn-helix</fullName>
    </submittedName>
</protein>
<dbReference type="Pfam" id="PF01638">
    <property type="entry name" value="HxlR"/>
    <property type="match status" value="1"/>
</dbReference>
<keyword evidence="1" id="KW-0805">Transcription regulation</keyword>
<dbReference type="PANTHER" id="PTHR33204">
    <property type="entry name" value="TRANSCRIPTIONAL REGULATOR, MARR FAMILY"/>
    <property type="match status" value="1"/>
</dbReference>
<dbReference type="Proteomes" id="UP000320776">
    <property type="component" value="Chromosome"/>
</dbReference>
<dbReference type="KEGG" id="sted:SPTER_41310"/>
<keyword evidence="3" id="KW-0804">Transcription</keyword>
<dbReference type="EMBL" id="CP036259">
    <property type="protein sequence ID" value="QDR82701.1"/>
    <property type="molecule type" value="Genomic_DNA"/>
</dbReference>
<keyword evidence="6" id="KW-1185">Reference proteome</keyword>
<organism evidence="5 6">
    <name type="scientific">Sporomusa termitida</name>
    <dbReference type="NCBI Taxonomy" id="2377"/>
    <lineage>
        <taxon>Bacteria</taxon>
        <taxon>Bacillati</taxon>
        <taxon>Bacillota</taxon>
        <taxon>Negativicutes</taxon>
        <taxon>Selenomonadales</taxon>
        <taxon>Sporomusaceae</taxon>
        <taxon>Sporomusa</taxon>
    </lineage>
</organism>
<dbReference type="OrthoDB" id="9791143at2"/>
<name>A0A517DZD6_9FIRM</name>
<dbReference type="PANTHER" id="PTHR33204:SF29">
    <property type="entry name" value="TRANSCRIPTIONAL REGULATOR"/>
    <property type="match status" value="1"/>
</dbReference>
<dbReference type="RefSeq" id="WP_144352063.1">
    <property type="nucleotide sequence ID" value="NZ_CP036259.1"/>
</dbReference>
<evidence type="ECO:0000313" key="5">
    <source>
        <dbReference type="EMBL" id="QDR82701.1"/>
    </source>
</evidence>
<evidence type="ECO:0000313" key="6">
    <source>
        <dbReference type="Proteomes" id="UP000320776"/>
    </source>
</evidence>
<dbReference type="PROSITE" id="PS51118">
    <property type="entry name" value="HTH_HXLR"/>
    <property type="match status" value="1"/>
</dbReference>
<dbReference type="InterPro" id="IPR002577">
    <property type="entry name" value="HTH_HxlR"/>
</dbReference>
<evidence type="ECO:0000259" key="4">
    <source>
        <dbReference type="PROSITE" id="PS51118"/>
    </source>
</evidence>
<accession>A0A517DZD6</accession>
<evidence type="ECO:0000256" key="2">
    <source>
        <dbReference type="ARBA" id="ARBA00023125"/>
    </source>
</evidence>
<dbReference type="InterPro" id="IPR011991">
    <property type="entry name" value="ArsR-like_HTH"/>
</dbReference>
<dbReference type="SUPFAM" id="SSF46785">
    <property type="entry name" value="Winged helix' DNA-binding domain"/>
    <property type="match status" value="1"/>
</dbReference>
<feature type="domain" description="HTH hxlR-type" evidence="4">
    <location>
        <begin position="10"/>
        <end position="113"/>
    </location>
</feature>
<evidence type="ECO:0000256" key="1">
    <source>
        <dbReference type="ARBA" id="ARBA00023015"/>
    </source>
</evidence>
<dbReference type="InterPro" id="IPR036388">
    <property type="entry name" value="WH-like_DNA-bd_sf"/>
</dbReference>
<sequence>MSRAAIRGLCPVTVKQMLLAQKLIAGKWKFVILLFLSDGTKRFNELNRLLPDISQGILTQQLRELERDGIVHREIYKEIPPKVEYSLTEIGRNFIPVLDQVLQWIQFYNEHDNKPGASNPAEKPSLVSLS</sequence>
<gene>
    <name evidence="5" type="ORF">SPTER_41310</name>
</gene>
<dbReference type="CDD" id="cd00090">
    <property type="entry name" value="HTH_ARSR"/>
    <property type="match status" value="1"/>
</dbReference>
<dbReference type="GO" id="GO:0003677">
    <property type="term" value="F:DNA binding"/>
    <property type="evidence" value="ECO:0007669"/>
    <property type="project" value="UniProtKB-KW"/>
</dbReference>
<reference evidence="5 6" key="1">
    <citation type="submission" date="2019-02" db="EMBL/GenBank/DDBJ databases">
        <title>Closed genome of Sporomusa termitida DSM 4440.</title>
        <authorList>
            <person name="Poehlein A."/>
            <person name="Daniel R."/>
        </authorList>
    </citation>
    <scope>NUCLEOTIDE SEQUENCE [LARGE SCALE GENOMIC DNA]</scope>
    <source>
        <strain evidence="5 6">DSM 4440</strain>
    </source>
</reference>